<evidence type="ECO:0000313" key="3">
    <source>
        <dbReference type="EMBL" id="MFC7332675.1"/>
    </source>
</evidence>
<dbReference type="RefSeq" id="WP_377357232.1">
    <property type="nucleotide sequence ID" value="NZ_JBHTCM010000006.1"/>
</dbReference>
<feature type="domain" description="DUF2087" evidence="1">
    <location>
        <begin position="89"/>
        <end position="159"/>
    </location>
</feature>
<comment type="caution">
    <text evidence="3">The sequence shown here is derived from an EMBL/GenBank/DDBJ whole genome shotgun (WGS) entry which is preliminary data.</text>
</comment>
<dbReference type="InterPro" id="IPR045517">
    <property type="entry name" value="Glyoxalase_8"/>
</dbReference>
<dbReference type="Proteomes" id="UP001596456">
    <property type="component" value="Unassembled WGS sequence"/>
</dbReference>
<dbReference type="Pfam" id="PF20066">
    <property type="entry name" value="Glyoxalase_8"/>
    <property type="match status" value="1"/>
</dbReference>
<protein>
    <submittedName>
        <fullName evidence="3">DUF2087 domain-containing protein</fullName>
    </submittedName>
</protein>
<dbReference type="InterPro" id="IPR018656">
    <property type="entry name" value="DUF2087"/>
</dbReference>
<reference evidence="4" key="1">
    <citation type="journal article" date="2019" name="Int. J. Syst. Evol. Microbiol.">
        <title>The Global Catalogue of Microorganisms (GCM) 10K type strain sequencing project: providing services to taxonomists for standard genome sequencing and annotation.</title>
        <authorList>
            <consortium name="The Broad Institute Genomics Platform"/>
            <consortium name="The Broad Institute Genome Sequencing Center for Infectious Disease"/>
            <person name="Wu L."/>
            <person name="Ma J."/>
        </authorList>
    </citation>
    <scope>NUCLEOTIDE SEQUENCE [LARGE SCALE GENOMIC DNA]</scope>
    <source>
        <strain evidence="4">CGMCC 1.16275</strain>
    </source>
</reference>
<evidence type="ECO:0000259" key="1">
    <source>
        <dbReference type="Pfam" id="PF09860"/>
    </source>
</evidence>
<proteinExistence type="predicted"/>
<evidence type="ECO:0000259" key="2">
    <source>
        <dbReference type="Pfam" id="PF20066"/>
    </source>
</evidence>
<dbReference type="Pfam" id="PF09860">
    <property type="entry name" value="DUF2087"/>
    <property type="match status" value="1"/>
</dbReference>
<sequence length="193" mass="21660">MTKLDIPFLADDISAVAKSLRVQLGAAGQPPGHCEMLNMLARSAGYRNFQHYRAQIEARDRLARPPLPAPAVDHVRLTQILRCFGPQARLARWPSKFSHQEPCLWVLWSRIPARRTFTEREVNALLTENHDFGDHALLRRELVDHGMMVRAVDCSAYRRVERQPPAEALALIRLLADAGGRTGARADARARAG</sequence>
<gene>
    <name evidence="3" type="ORF">ACFQPS_05835</name>
</gene>
<feature type="domain" description="Glyoxalase-related protein" evidence="2">
    <location>
        <begin position="11"/>
        <end position="60"/>
    </location>
</feature>
<accession>A0ABW2KTN1</accession>
<dbReference type="EMBL" id="JBHTCM010000006">
    <property type="protein sequence ID" value="MFC7332675.1"/>
    <property type="molecule type" value="Genomic_DNA"/>
</dbReference>
<keyword evidence="4" id="KW-1185">Reference proteome</keyword>
<evidence type="ECO:0000313" key="4">
    <source>
        <dbReference type="Proteomes" id="UP001596456"/>
    </source>
</evidence>
<organism evidence="3 4">
    <name type="scientific">Rhodocista pekingensis</name>
    <dbReference type="NCBI Taxonomy" id="201185"/>
    <lineage>
        <taxon>Bacteria</taxon>
        <taxon>Pseudomonadati</taxon>
        <taxon>Pseudomonadota</taxon>
        <taxon>Alphaproteobacteria</taxon>
        <taxon>Rhodospirillales</taxon>
        <taxon>Azospirillaceae</taxon>
        <taxon>Rhodocista</taxon>
    </lineage>
</organism>
<name>A0ABW2KTN1_9PROT</name>